<comment type="caution">
    <text evidence="2">The sequence shown here is derived from an EMBL/GenBank/DDBJ whole genome shotgun (WGS) entry which is preliminary data.</text>
</comment>
<dbReference type="InterPro" id="IPR016181">
    <property type="entry name" value="Acyl_CoA_acyltransferase"/>
</dbReference>
<accession>A0A9D2N963</accession>
<evidence type="ECO:0000313" key="3">
    <source>
        <dbReference type="Proteomes" id="UP000823893"/>
    </source>
</evidence>
<protein>
    <submittedName>
        <fullName evidence="2">GNAT family N-acetyltransferase</fullName>
    </submittedName>
</protein>
<evidence type="ECO:0000313" key="2">
    <source>
        <dbReference type="EMBL" id="HJC11934.1"/>
    </source>
</evidence>
<dbReference type="Pfam" id="PF00583">
    <property type="entry name" value="Acetyltransf_1"/>
    <property type="match status" value="1"/>
</dbReference>
<feature type="domain" description="N-acetyltransferase" evidence="1">
    <location>
        <begin position="32"/>
        <end position="179"/>
    </location>
</feature>
<dbReference type="EMBL" id="DWWV01000196">
    <property type="protein sequence ID" value="HJC11934.1"/>
    <property type="molecule type" value="Genomic_DNA"/>
</dbReference>
<name>A0A9D2N963_9FIRM</name>
<dbReference type="Proteomes" id="UP000823893">
    <property type="component" value="Unassembled WGS sequence"/>
</dbReference>
<dbReference type="GO" id="GO:0016747">
    <property type="term" value="F:acyltransferase activity, transferring groups other than amino-acyl groups"/>
    <property type="evidence" value="ECO:0007669"/>
    <property type="project" value="InterPro"/>
</dbReference>
<sequence length="179" mass="20917">MKNAVVKNGRIYDLCIYGKSEIQIIPAYDFPQEVNTLFSEYTQMLVDNDPAFGEYLAIQNYEEELKHLREKYGMPEGRLYLAYCGGQLAGCIGLRKINDARCEMKRLYVRPEFRGKCIGSMLIQKIIEDAKEIGYQHMLLDTLPFLESAVHMYKKWGFYEIESYNDSPMETSIYMRLDL</sequence>
<proteinExistence type="predicted"/>
<dbReference type="SUPFAM" id="SSF55729">
    <property type="entry name" value="Acyl-CoA N-acyltransferases (Nat)"/>
    <property type="match status" value="1"/>
</dbReference>
<evidence type="ECO:0000259" key="1">
    <source>
        <dbReference type="PROSITE" id="PS51186"/>
    </source>
</evidence>
<dbReference type="InterPro" id="IPR052777">
    <property type="entry name" value="Acetyltransferase_Enz"/>
</dbReference>
<dbReference type="PANTHER" id="PTHR43305">
    <property type="entry name" value="FAMILY N-ACETYLTRANSFERASE, PUTATIVE (AFU_ORTHOLOGUE AFUA_2G01380)-RELATED"/>
    <property type="match status" value="1"/>
</dbReference>
<reference evidence="2" key="2">
    <citation type="submission" date="2021-04" db="EMBL/GenBank/DDBJ databases">
        <authorList>
            <person name="Gilroy R."/>
        </authorList>
    </citation>
    <scope>NUCLEOTIDE SEQUENCE</scope>
    <source>
        <strain evidence="2">ChiSxjej6B18-287</strain>
    </source>
</reference>
<reference evidence="2" key="1">
    <citation type="journal article" date="2021" name="PeerJ">
        <title>Extensive microbial diversity within the chicken gut microbiome revealed by metagenomics and culture.</title>
        <authorList>
            <person name="Gilroy R."/>
            <person name="Ravi A."/>
            <person name="Getino M."/>
            <person name="Pursley I."/>
            <person name="Horton D.L."/>
            <person name="Alikhan N.F."/>
            <person name="Baker D."/>
            <person name="Gharbi K."/>
            <person name="Hall N."/>
            <person name="Watson M."/>
            <person name="Adriaenssens E.M."/>
            <person name="Foster-Nyarko E."/>
            <person name="Jarju S."/>
            <person name="Secka A."/>
            <person name="Antonio M."/>
            <person name="Oren A."/>
            <person name="Chaudhuri R.R."/>
            <person name="La Ragione R."/>
            <person name="Hildebrand F."/>
            <person name="Pallen M.J."/>
        </authorList>
    </citation>
    <scope>NUCLEOTIDE SEQUENCE</scope>
    <source>
        <strain evidence="2">ChiSxjej6B18-287</strain>
    </source>
</reference>
<dbReference type="Gene3D" id="3.40.630.30">
    <property type="match status" value="1"/>
</dbReference>
<dbReference type="CDD" id="cd04301">
    <property type="entry name" value="NAT_SF"/>
    <property type="match status" value="1"/>
</dbReference>
<dbReference type="AlphaFoldDB" id="A0A9D2N963"/>
<dbReference type="PROSITE" id="PS51186">
    <property type="entry name" value="GNAT"/>
    <property type="match status" value="1"/>
</dbReference>
<organism evidence="2 3">
    <name type="scientific">Candidatus Blautia merdigallinarum</name>
    <dbReference type="NCBI Taxonomy" id="2838495"/>
    <lineage>
        <taxon>Bacteria</taxon>
        <taxon>Bacillati</taxon>
        <taxon>Bacillota</taxon>
        <taxon>Clostridia</taxon>
        <taxon>Lachnospirales</taxon>
        <taxon>Lachnospiraceae</taxon>
        <taxon>Blautia</taxon>
    </lineage>
</organism>
<dbReference type="PANTHER" id="PTHR43305:SF1">
    <property type="entry name" value="FAMILY N-ACETYLTRANSFERASE, PUTATIVE (AFU_ORTHOLOGUE AFUA_2G01380)-RELATED"/>
    <property type="match status" value="1"/>
</dbReference>
<dbReference type="InterPro" id="IPR000182">
    <property type="entry name" value="GNAT_dom"/>
</dbReference>
<gene>
    <name evidence="2" type="ORF">H9935_14250</name>
</gene>